<dbReference type="OrthoDB" id="1524898at2"/>
<organism evidence="9 10">
    <name type="scientific">Cyclonatronum proteinivorum</name>
    <dbReference type="NCBI Taxonomy" id="1457365"/>
    <lineage>
        <taxon>Bacteria</taxon>
        <taxon>Pseudomonadati</taxon>
        <taxon>Balneolota</taxon>
        <taxon>Balneolia</taxon>
        <taxon>Balneolales</taxon>
        <taxon>Cyclonatronaceae</taxon>
        <taxon>Cyclonatronum</taxon>
    </lineage>
</organism>
<keyword evidence="3" id="KW-1003">Cell membrane</keyword>
<proteinExistence type="inferred from homology"/>
<evidence type="ECO:0000256" key="4">
    <source>
        <dbReference type="ARBA" id="ARBA00022692"/>
    </source>
</evidence>
<comment type="subcellular location">
    <subcellularLocation>
        <location evidence="1">Cell membrane</location>
        <topology evidence="1">Single-pass membrane protein</topology>
    </subcellularLocation>
    <subcellularLocation>
        <location evidence="7">Cell membrane</location>
        <topology evidence="7">Single-pass type II membrane protein</topology>
    </subcellularLocation>
</comment>
<name>A0A345UJE8_9BACT</name>
<dbReference type="GO" id="GO:0005886">
    <property type="term" value="C:plasma membrane"/>
    <property type="evidence" value="ECO:0007669"/>
    <property type="project" value="UniProtKB-SubCell"/>
</dbReference>
<evidence type="ECO:0000313" key="10">
    <source>
        <dbReference type="Proteomes" id="UP000254808"/>
    </source>
</evidence>
<keyword evidence="10" id="KW-1185">Reference proteome</keyword>
<evidence type="ECO:0000313" key="9">
    <source>
        <dbReference type="EMBL" id="AXJ00600.1"/>
    </source>
</evidence>
<keyword evidence="6 8" id="KW-0472">Membrane</keyword>
<accession>A0A345UJE8</accession>
<dbReference type="PANTHER" id="PTHR30558">
    <property type="entry name" value="EXBD MEMBRANE COMPONENT OF PMF-DRIVEN MACROMOLECULE IMPORT SYSTEM"/>
    <property type="match status" value="1"/>
</dbReference>
<evidence type="ECO:0000256" key="8">
    <source>
        <dbReference type="SAM" id="Phobius"/>
    </source>
</evidence>
<evidence type="ECO:0000256" key="3">
    <source>
        <dbReference type="ARBA" id="ARBA00022475"/>
    </source>
</evidence>
<gene>
    <name evidence="9" type="ORF">CYPRO_1344</name>
</gene>
<dbReference type="Pfam" id="PF02472">
    <property type="entry name" value="ExbD"/>
    <property type="match status" value="1"/>
</dbReference>
<keyword evidence="4 7" id="KW-0812">Transmembrane</keyword>
<dbReference type="GO" id="GO:0022857">
    <property type="term" value="F:transmembrane transporter activity"/>
    <property type="evidence" value="ECO:0007669"/>
    <property type="project" value="InterPro"/>
</dbReference>
<dbReference type="PANTHER" id="PTHR30558:SF7">
    <property type="entry name" value="TOL-PAL SYSTEM PROTEIN TOLR"/>
    <property type="match status" value="1"/>
</dbReference>
<evidence type="ECO:0000256" key="5">
    <source>
        <dbReference type="ARBA" id="ARBA00022989"/>
    </source>
</evidence>
<dbReference type="AlphaFoldDB" id="A0A345UJE8"/>
<evidence type="ECO:0000256" key="6">
    <source>
        <dbReference type="ARBA" id="ARBA00023136"/>
    </source>
</evidence>
<keyword evidence="7" id="KW-0813">Transport</keyword>
<dbReference type="Gene3D" id="3.30.420.270">
    <property type="match status" value="1"/>
</dbReference>
<dbReference type="EMBL" id="CP027806">
    <property type="protein sequence ID" value="AXJ00600.1"/>
    <property type="molecule type" value="Genomic_DNA"/>
</dbReference>
<sequence length="136" mass="15171">MNFRSEHEAKKPLSVFTLSSLTDIVLLLLIFFLLTSSFVTNFGIRVNVPRAESSAQVQQQFVNVAITPQGEFFLDGERVAREQLAVQIRALQQQSGVTSLVIRADRDATVDDAVHVMNIAQSLSMSVLMATERTFR</sequence>
<dbReference type="Proteomes" id="UP000254808">
    <property type="component" value="Chromosome"/>
</dbReference>
<evidence type="ECO:0000256" key="1">
    <source>
        <dbReference type="ARBA" id="ARBA00004162"/>
    </source>
</evidence>
<dbReference type="InterPro" id="IPR003400">
    <property type="entry name" value="ExbD"/>
</dbReference>
<evidence type="ECO:0000256" key="7">
    <source>
        <dbReference type="RuleBase" id="RU003879"/>
    </source>
</evidence>
<dbReference type="GO" id="GO:0015031">
    <property type="term" value="P:protein transport"/>
    <property type="evidence" value="ECO:0007669"/>
    <property type="project" value="UniProtKB-KW"/>
</dbReference>
<evidence type="ECO:0000256" key="2">
    <source>
        <dbReference type="ARBA" id="ARBA00005811"/>
    </source>
</evidence>
<dbReference type="RefSeq" id="WP_114983866.1">
    <property type="nucleotide sequence ID" value="NZ_CP027806.1"/>
</dbReference>
<reference evidence="9 10" key="1">
    <citation type="submission" date="2018-03" db="EMBL/GenBank/DDBJ databases">
        <title>Phenotypic and genomic properties of Cyclonatronum proteinivorum gen. nov., sp. nov., a haloalkaliphilic bacteroidete from soda lakes possessing Na+-translocating rhodopsin.</title>
        <authorList>
            <person name="Toshchakov S.V."/>
            <person name="Korzhenkov A."/>
            <person name="Samarov N.I."/>
            <person name="Kublanov I.V."/>
            <person name="Muntyan M.S."/>
            <person name="Sorokin D.Y."/>
        </authorList>
    </citation>
    <scope>NUCLEOTIDE SEQUENCE [LARGE SCALE GENOMIC DNA]</scope>
    <source>
        <strain evidence="9 10">Omega</strain>
    </source>
</reference>
<keyword evidence="7" id="KW-0653">Protein transport</keyword>
<dbReference type="KEGG" id="cprv:CYPRO_1344"/>
<protein>
    <submittedName>
        <fullName evidence="9">Outer membrane transport energization protein ExbD</fullName>
    </submittedName>
</protein>
<feature type="transmembrane region" description="Helical" evidence="8">
    <location>
        <begin position="12"/>
        <end position="34"/>
    </location>
</feature>
<keyword evidence="5 8" id="KW-1133">Transmembrane helix</keyword>
<comment type="similarity">
    <text evidence="2 7">Belongs to the ExbD/TolR family.</text>
</comment>